<dbReference type="GO" id="GO:0044874">
    <property type="term" value="P:lipoprotein localization to outer membrane"/>
    <property type="evidence" value="ECO:0007669"/>
    <property type="project" value="TreeGrafter"/>
</dbReference>
<dbReference type="InterPro" id="IPR025857">
    <property type="entry name" value="MacB_PCD"/>
</dbReference>
<dbReference type="PANTHER" id="PTHR30489:SF0">
    <property type="entry name" value="LIPOPROTEIN-RELEASING SYSTEM TRANSMEMBRANE PROTEIN LOLE"/>
    <property type="match status" value="1"/>
</dbReference>
<protein>
    <submittedName>
        <fullName evidence="10">Uncharacterized protein</fullName>
    </submittedName>
</protein>
<comment type="similarity">
    <text evidence="2">Belongs to the ABC-4 integral membrane protein family. LolC/E subfamily.</text>
</comment>
<dbReference type="Pfam" id="PF02687">
    <property type="entry name" value="FtsX"/>
    <property type="match status" value="1"/>
</dbReference>
<proteinExistence type="inferred from homology"/>
<dbReference type="AlphaFoldDB" id="A0A098QW59"/>
<dbReference type="EMBL" id="JNUP01000072">
    <property type="protein sequence ID" value="KGE70737.1"/>
    <property type="molecule type" value="Genomic_DNA"/>
</dbReference>
<feature type="domain" description="MacB-like periplasmic core" evidence="9">
    <location>
        <begin position="37"/>
        <end position="239"/>
    </location>
</feature>
<sequence length="440" mass="48005">MRARLGRLFAFSFTALRITLGSGARRKGSLTRLRGGVIGVGLSIVPLIVVLHVSDGMIQGITARYIEVGSGHIQLQSRFAVEPQELSATLDSLAGIPGVVRAQPERRGLGLLRGDLGNSGVQIRGVEPEWYRDDPGVRQYLSLEEGEFRLGEDDLLIGTALARELGVGVGDEVRLLTVRRGATGALLPRVSRFVVRGLVSSGYRELDRLWVFIQRQRGLEILHESSSSDQITLKIDDPFTLPNPLLSRNSQAGQSVLEEIARVLSPQWRMVTWYDAERAQIMNFIATKNMLLVIMVVILLVAAVNVSSTMINLVEERRKELITLKSLGASPAWVMGVVLLGGGVSGGLGIILGGTAGMLCSLWINEILRGIEWVINTALFWQESIQIINPEFYLERIPVTPLVGDTLLLLAAALGVSVLASLFPALRAARLRPAEVFQKP</sequence>
<evidence type="ECO:0000256" key="6">
    <source>
        <dbReference type="ARBA" id="ARBA00023136"/>
    </source>
</evidence>
<dbReference type="InterPro" id="IPR051447">
    <property type="entry name" value="Lipoprotein-release_system"/>
</dbReference>
<dbReference type="OrthoDB" id="368479at2"/>
<dbReference type="GO" id="GO:0098797">
    <property type="term" value="C:plasma membrane protein complex"/>
    <property type="evidence" value="ECO:0007669"/>
    <property type="project" value="TreeGrafter"/>
</dbReference>
<keyword evidence="3" id="KW-1003">Cell membrane</keyword>
<feature type="transmembrane region" description="Helical" evidence="7">
    <location>
        <begin position="290"/>
        <end position="313"/>
    </location>
</feature>
<keyword evidence="4 7" id="KW-0812">Transmembrane</keyword>
<dbReference type="RefSeq" id="WP_037550149.1">
    <property type="nucleotide sequence ID" value="NZ_JNUP01000072.1"/>
</dbReference>
<evidence type="ECO:0000313" key="11">
    <source>
        <dbReference type="Proteomes" id="UP000029692"/>
    </source>
</evidence>
<evidence type="ECO:0000313" key="10">
    <source>
        <dbReference type="EMBL" id="KGE70737.1"/>
    </source>
</evidence>
<evidence type="ECO:0000259" key="9">
    <source>
        <dbReference type="Pfam" id="PF12704"/>
    </source>
</evidence>
<evidence type="ECO:0000256" key="3">
    <source>
        <dbReference type="ARBA" id="ARBA00022475"/>
    </source>
</evidence>
<organism evidence="10 11">
    <name type="scientific">Spirochaeta lutea</name>
    <dbReference type="NCBI Taxonomy" id="1480694"/>
    <lineage>
        <taxon>Bacteria</taxon>
        <taxon>Pseudomonadati</taxon>
        <taxon>Spirochaetota</taxon>
        <taxon>Spirochaetia</taxon>
        <taxon>Spirochaetales</taxon>
        <taxon>Spirochaetaceae</taxon>
        <taxon>Spirochaeta</taxon>
    </lineage>
</organism>
<dbReference type="PANTHER" id="PTHR30489">
    <property type="entry name" value="LIPOPROTEIN-RELEASING SYSTEM TRANSMEMBRANE PROTEIN LOLE"/>
    <property type="match status" value="1"/>
</dbReference>
<evidence type="ECO:0000256" key="7">
    <source>
        <dbReference type="SAM" id="Phobius"/>
    </source>
</evidence>
<keyword evidence="5 7" id="KW-1133">Transmembrane helix</keyword>
<dbReference type="Pfam" id="PF12704">
    <property type="entry name" value="MacB_PCD"/>
    <property type="match status" value="1"/>
</dbReference>
<keyword evidence="6 7" id="KW-0472">Membrane</keyword>
<dbReference type="eggNOG" id="COG4591">
    <property type="taxonomic scope" value="Bacteria"/>
</dbReference>
<evidence type="ECO:0000256" key="5">
    <source>
        <dbReference type="ARBA" id="ARBA00022989"/>
    </source>
</evidence>
<gene>
    <name evidence="10" type="ORF">DC28_14645</name>
</gene>
<name>A0A098QW59_9SPIO</name>
<evidence type="ECO:0000256" key="1">
    <source>
        <dbReference type="ARBA" id="ARBA00004651"/>
    </source>
</evidence>
<dbReference type="InterPro" id="IPR003838">
    <property type="entry name" value="ABC3_permease_C"/>
</dbReference>
<feature type="domain" description="ABC3 transporter permease C-terminal" evidence="8">
    <location>
        <begin position="293"/>
        <end position="431"/>
    </location>
</feature>
<reference evidence="10 11" key="1">
    <citation type="submission" date="2014-05" db="EMBL/GenBank/DDBJ databases">
        <title>De novo Genome Sequence of Spirocheata sp.</title>
        <authorList>
            <person name="Shivani Y."/>
            <person name="Subhash Y."/>
            <person name="Tushar L."/>
            <person name="Sasikala C."/>
            <person name="Ramana C.V."/>
        </authorList>
    </citation>
    <scope>NUCLEOTIDE SEQUENCE [LARGE SCALE GENOMIC DNA]</scope>
    <source>
        <strain evidence="10 11">JC230</strain>
    </source>
</reference>
<keyword evidence="11" id="KW-1185">Reference proteome</keyword>
<evidence type="ECO:0000256" key="2">
    <source>
        <dbReference type="ARBA" id="ARBA00005236"/>
    </source>
</evidence>
<feature type="transmembrane region" description="Helical" evidence="7">
    <location>
        <begin position="33"/>
        <end position="54"/>
    </location>
</feature>
<evidence type="ECO:0000256" key="4">
    <source>
        <dbReference type="ARBA" id="ARBA00022692"/>
    </source>
</evidence>
<feature type="transmembrane region" description="Helical" evidence="7">
    <location>
        <begin position="408"/>
        <end position="429"/>
    </location>
</feature>
<evidence type="ECO:0000259" key="8">
    <source>
        <dbReference type="Pfam" id="PF02687"/>
    </source>
</evidence>
<dbReference type="Proteomes" id="UP000029692">
    <property type="component" value="Unassembled WGS sequence"/>
</dbReference>
<dbReference type="STRING" id="1480694.DC28_14645"/>
<accession>A0A098QW59</accession>
<comment type="caution">
    <text evidence="10">The sequence shown here is derived from an EMBL/GenBank/DDBJ whole genome shotgun (WGS) entry which is preliminary data.</text>
</comment>
<comment type="subcellular location">
    <subcellularLocation>
        <location evidence="1">Cell membrane</location>
        <topology evidence="1">Multi-pass membrane protein</topology>
    </subcellularLocation>
</comment>
<feature type="transmembrane region" description="Helical" evidence="7">
    <location>
        <begin position="333"/>
        <end position="364"/>
    </location>
</feature>